<keyword evidence="2" id="KW-1185">Reference proteome</keyword>
<accession>A0ABX8UZ26</accession>
<dbReference type="EMBL" id="CP075587">
    <property type="protein sequence ID" value="QYF48212.1"/>
    <property type="molecule type" value="Genomic_DNA"/>
</dbReference>
<gene>
    <name evidence="1" type="ORF">RHABOEDO_000329</name>
</gene>
<evidence type="ECO:0000313" key="1">
    <source>
        <dbReference type="EMBL" id="QYF48212.1"/>
    </source>
</evidence>
<evidence type="ECO:0000313" key="2">
    <source>
        <dbReference type="Proteomes" id="UP000826014"/>
    </source>
</evidence>
<organism evidence="1 2">
    <name type="scientific">Candidatus Rhabdochlamydia oedothoracis</name>
    <dbReference type="NCBI Taxonomy" id="2720720"/>
    <lineage>
        <taxon>Bacteria</taxon>
        <taxon>Pseudomonadati</taxon>
        <taxon>Chlamydiota</taxon>
        <taxon>Chlamydiia</taxon>
        <taxon>Parachlamydiales</taxon>
        <taxon>Candidatus Rhabdochlamydiaceae</taxon>
        <taxon>Candidatus Rhabdochlamydia</taxon>
    </lineage>
</organism>
<name>A0ABX8UZ26_9BACT</name>
<evidence type="ECO:0008006" key="3">
    <source>
        <dbReference type="Google" id="ProtNLM"/>
    </source>
</evidence>
<dbReference type="Proteomes" id="UP000826014">
    <property type="component" value="Chromosome"/>
</dbReference>
<dbReference type="RefSeq" id="WP_434062175.1">
    <property type="nucleotide sequence ID" value="NZ_CP075587.1"/>
</dbReference>
<protein>
    <recommendedName>
        <fullName evidence="3">Integrase catalytic domain-containing protein</fullName>
    </recommendedName>
</protein>
<proteinExistence type="predicted"/>
<sequence length="78" mass="9395">MYHSLEELQMDVDKWLKEYNEERVHSVKYCYGKTPWQTFQDAKHLAQMKMLDTLYQVDTRPLSKPINIAPDYKCPQLD</sequence>
<reference evidence="1 2" key="1">
    <citation type="journal article" date="2022" name="bioRxiv">
        <title>Ecology and evolution of chlamydial symbionts of arthropods.</title>
        <authorList>
            <person name="Halter T."/>
            <person name="Koestlbacher S."/>
            <person name="Collingro A."/>
            <person name="Sixt B.S."/>
            <person name="Toenshoff E.R."/>
            <person name="Hendrickx F."/>
            <person name="Kostanjsek R."/>
            <person name="Horn M."/>
        </authorList>
    </citation>
    <scope>NUCLEOTIDE SEQUENCE [LARGE SCALE GENOMIC DNA]</scope>
    <source>
        <strain evidence="1">W744xW776</strain>
    </source>
</reference>